<dbReference type="GO" id="GO:0005829">
    <property type="term" value="C:cytosol"/>
    <property type="evidence" value="ECO:0007669"/>
    <property type="project" value="TreeGrafter"/>
</dbReference>
<keyword evidence="12" id="KW-1185">Reference proteome</keyword>
<dbReference type="InterPro" id="IPR015797">
    <property type="entry name" value="NUDIX_hydrolase-like_dom_sf"/>
</dbReference>
<dbReference type="OrthoDB" id="9791656at2"/>
<keyword evidence="7" id="KW-0460">Magnesium</keyword>
<dbReference type="CDD" id="cd03429">
    <property type="entry name" value="NUDIX_NADH_pyrophosphatase_Nudt13"/>
    <property type="match status" value="1"/>
</dbReference>
<evidence type="ECO:0000256" key="2">
    <source>
        <dbReference type="ARBA" id="ARBA00001947"/>
    </source>
</evidence>
<dbReference type="Proteomes" id="UP000275663">
    <property type="component" value="Chromosome"/>
</dbReference>
<dbReference type="InterPro" id="IPR020084">
    <property type="entry name" value="NUDIX_hydrolase_CS"/>
</dbReference>
<evidence type="ECO:0000313" key="11">
    <source>
        <dbReference type="EMBL" id="AZP14683.1"/>
    </source>
</evidence>
<dbReference type="EMBL" id="CP034464">
    <property type="protein sequence ID" value="AZP14683.1"/>
    <property type="molecule type" value="Genomic_DNA"/>
</dbReference>
<dbReference type="PROSITE" id="PS51462">
    <property type="entry name" value="NUDIX"/>
    <property type="match status" value="1"/>
</dbReference>
<dbReference type="GO" id="GO:0046872">
    <property type="term" value="F:metal ion binding"/>
    <property type="evidence" value="ECO:0007669"/>
    <property type="project" value="UniProtKB-KW"/>
</dbReference>
<dbReference type="NCBIfam" id="NF001299">
    <property type="entry name" value="PRK00241.1"/>
    <property type="match status" value="1"/>
</dbReference>
<dbReference type="InterPro" id="IPR050241">
    <property type="entry name" value="NAD-cap_RNA_hydrolase_NudC"/>
</dbReference>
<evidence type="ECO:0000256" key="8">
    <source>
        <dbReference type="ARBA" id="ARBA00023027"/>
    </source>
</evidence>
<dbReference type="PANTHER" id="PTHR42904:SF6">
    <property type="entry name" value="NAD-CAPPED RNA HYDROLASE NUDT12"/>
    <property type="match status" value="1"/>
</dbReference>
<name>A0A3S9HRD6_9BURK</name>
<keyword evidence="8" id="KW-0520">NAD</keyword>
<dbReference type="InterPro" id="IPR015376">
    <property type="entry name" value="Znr_NADH_PPase"/>
</dbReference>
<dbReference type="InterPro" id="IPR000086">
    <property type="entry name" value="NUDIX_hydrolase_dom"/>
</dbReference>
<evidence type="ECO:0000256" key="9">
    <source>
        <dbReference type="ARBA" id="ARBA00023679"/>
    </source>
</evidence>
<feature type="domain" description="Nudix hydrolase" evidence="10">
    <location>
        <begin position="124"/>
        <end position="248"/>
    </location>
</feature>
<evidence type="ECO:0000256" key="3">
    <source>
        <dbReference type="ARBA" id="ARBA00009595"/>
    </source>
</evidence>
<proteinExistence type="inferred from homology"/>
<comment type="cofactor">
    <cofactor evidence="1">
        <name>Mg(2+)</name>
        <dbReference type="ChEBI" id="CHEBI:18420"/>
    </cofactor>
</comment>
<protein>
    <recommendedName>
        <fullName evidence="4">NAD(+) diphosphatase</fullName>
        <ecNumber evidence="4">3.6.1.22</ecNumber>
    </recommendedName>
</protein>
<evidence type="ECO:0000256" key="6">
    <source>
        <dbReference type="ARBA" id="ARBA00022801"/>
    </source>
</evidence>
<dbReference type="Pfam" id="PF09296">
    <property type="entry name" value="NUDIX-like"/>
    <property type="match status" value="1"/>
</dbReference>
<comment type="catalytic activity">
    <reaction evidence="9">
        <text>a 5'-end NAD(+)-phospho-ribonucleoside in mRNA + H2O = a 5'-end phospho-adenosine-phospho-ribonucleoside in mRNA + beta-nicotinamide D-ribonucleotide + 2 H(+)</text>
        <dbReference type="Rhea" id="RHEA:60876"/>
        <dbReference type="Rhea" id="RHEA-COMP:15698"/>
        <dbReference type="Rhea" id="RHEA-COMP:15719"/>
        <dbReference type="ChEBI" id="CHEBI:14649"/>
        <dbReference type="ChEBI" id="CHEBI:15377"/>
        <dbReference type="ChEBI" id="CHEBI:15378"/>
        <dbReference type="ChEBI" id="CHEBI:144029"/>
        <dbReference type="ChEBI" id="CHEBI:144051"/>
    </reaction>
    <physiologicalReaction direction="left-to-right" evidence="9">
        <dbReference type="Rhea" id="RHEA:60877"/>
    </physiologicalReaction>
</comment>
<dbReference type="GO" id="GO:0110153">
    <property type="term" value="F:RNA NAD-cap (NMN-forming) hydrolase activity"/>
    <property type="evidence" value="ECO:0007669"/>
    <property type="project" value="RHEA"/>
</dbReference>
<dbReference type="InterPro" id="IPR015375">
    <property type="entry name" value="NADH_PPase-like_N"/>
</dbReference>
<evidence type="ECO:0000313" key="12">
    <source>
        <dbReference type="Proteomes" id="UP000275663"/>
    </source>
</evidence>
<dbReference type="Gene3D" id="3.90.79.10">
    <property type="entry name" value="Nucleoside Triphosphate Pyrophosphohydrolase"/>
    <property type="match status" value="1"/>
</dbReference>
<comment type="cofactor">
    <cofactor evidence="2">
        <name>Zn(2+)</name>
        <dbReference type="ChEBI" id="CHEBI:29105"/>
    </cofactor>
</comment>
<dbReference type="Pfam" id="PF00293">
    <property type="entry name" value="NUDIX"/>
    <property type="match status" value="1"/>
</dbReference>
<dbReference type="Pfam" id="PF09297">
    <property type="entry name" value="Zn_ribbon_NUD"/>
    <property type="match status" value="1"/>
</dbReference>
<dbReference type="GO" id="GO:0019677">
    <property type="term" value="P:NAD+ catabolic process"/>
    <property type="evidence" value="ECO:0007669"/>
    <property type="project" value="TreeGrafter"/>
</dbReference>
<dbReference type="PROSITE" id="PS00893">
    <property type="entry name" value="NUDIX_BOX"/>
    <property type="match status" value="1"/>
</dbReference>
<dbReference type="GO" id="GO:0035529">
    <property type="term" value="F:NADH pyrophosphatase activity"/>
    <property type="evidence" value="ECO:0007669"/>
    <property type="project" value="TreeGrafter"/>
</dbReference>
<dbReference type="KEGG" id="upv:EJN92_20380"/>
<dbReference type="AlphaFoldDB" id="A0A3S9HRD6"/>
<comment type="similarity">
    <text evidence="3">Belongs to the Nudix hydrolase family. NudC subfamily.</text>
</comment>
<keyword evidence="5" id="KW-0479">Metal-binding</keyword>
<dbReference type="Gene3D" id="3.90.79.20">
    <property type="match status" value="1"/>
</dbReference>
<evidence type="ECO:0000256" key="7">
    <source>
        <dbReference type="ARBA" id="ARBA00022842"/>
    </source>
</evidence>
<evidence type="ECO:0000259" key="10">
    <source>
        <dbReference type="PROSITE" id="PS51462"/>
    </source>
</evidence>
<sequence>MVFIFRSGELLVRESDLTLPDTSAGIPQGLQADHMHPLGMWQTQYCCTTWLAAEVEADRGFVFKSLRELFGVFDDQLLGLASRAAQINEWIRTHRYCGVCANPMQLASGERAFQCSACGHIAYPRISPAMMVLIKKGDTVLLAHHGRSPSGRFSPLAGFLEAGESIEDAIHREVMEEVGLKVNNISYFGSQSWPFPHSLMIAFTADYVSGEICVDGEEISEARWFGPDVALPDMYPEISISGMLVNAHLQRKK</sequence>
<evidence type="ECO:0000256" key="1">
    <source>
        <dbReference type="ARBA" id="ARBA00001946"/>
    </source>
</evidence>
<dbReference type="InterPro" id="IPR049734">
    <property type="entry name" value="NudC-like_C"/>
</dbReference>
<dbReference type="SUPFAM" id="SSF55811">
    <property type="entry name" value="Nudix"/>
    <property type="match status" value="2"/>
</dbReference>
<organism evidence="11 12">
    <name type="scientific">Undibacterium parvum</name>
    <dbReference type="NCBI Taxonomy" id="401471"/>
    <lineage>
        <taxon>Bacteria</taxon>
        <taxon>Pseudomonadati</taxon>
        <taxon>Pseudomonadota</taxon>
        <taxon>Betaproteobacteria</taxon>
        <taxon>Burkholderiales</taxon>
        <taxon>Oxalobacteraceae</taxon>
        <taxon>Undibacterium</taxon>
    </lineage>
</organism>
<dbReference type="PANTHER" id="PTHR42904">
    <property type="entry name" value="NUDIX HYDROLASE, NUDC SUBFAMILY"/>
    <property type="match status" value="1"/>
</dbReference>
<evidence type="ECO:0000256" key="5">
    <source>
        <dbReference type="ARBA" id="ARBA00022723"/>
    </source>
</evidence>
<keyword evidence="6 11" id="KW-0378">Hydrolase</keyword>
<dbReference type="EC" id="3.6.1.22" evidence="4"/>
<reference evidence="11 12" key="1">
    <citation type="journal article" date="2011" name="Int. J. Syst. Evol. Microbiol.">
        <title>Description of Undibacterium oligocarboniphilum sp. nov., isolated from purified water, and Undibacterium pigrum strain CCUG 49012 as the type strain of Undibacterium parvum sp. nov., and emended descriptions of the genus Undibacterium and the species Undibacterium pigrum.</title>
        <authorList>
            <person name="Eder W."/>
            <person name="Wanner G."/>
            <person name="Ludwig W."/>
            <person name="Busse H.J."/>
            <person name="Ziemke-Kageler F."/>
            <person name="Lang E."/>
        </authorList>
    </citation>
    <scope>NUCLEOTIDE SEQUENCE [LARGE SCALE GENOMIC DNA]</scope>
    <source>
        <strain evidence="11 12">DSM 23061</strain>
    </source>
</reference>
<evidence type="ECO:0000256" key="4">
    <source>
        <dbReference type="ARBA" id="ARBA00012381"/>
    </source>
</evidence>
<gene>
    <name evidence="11" type="ORF">EJN92_20380</name>
</gene>
<accession>A0A3S9HRD6</accession>
<dbReference type="GO" id="GO:0006742">
    <property type="term" value="P:NADP+ catabolic process"/>
    <property type="evidence" value="ECO:0007669"/>
    <property type="project" value="TreeGrafter"/>
</dbReference>